<dbReference type="RefSeq" id="WP_308448790.1">
    <property type="nucleotide sequence ID" value="NZ_JAJEQC010000003.1"/>
</dbReference>
<dbReference type="Proteomes" id="UP001199424">
    <property type="component" value="Unassembled WGS sequence"/>
</dbReference>
<evidence type="ECO:0000313" key="2">
    <source>
        <dbReference type="Proteomes" id="UP001199424"/>
    </source>
</evidence>
<gene>
    <name evidence="1" type="ORF">LKD31_04425</name>
</gene>
<sequence length="65" mass="7095">MKIRKRPITAADDLSVNRCTFTPEDVAAFLSQIYELQGLGISLNENADGCAEFTIGDSVYNIANL</sequence>
<dbReference type="EMBL" id="JAJEQC010000003">
    <property type="protein sequence ID" value="MCC2136262.1"/>
    <property type="molecule type" value="Genomic_DNA"/>
</dbReference>
<keyword evidence="2" id="KW-1185">Reference proteome</keyword>
<accession>A0AAE3DI69</accession>
<dbReference type="AlphaFoldDB" id="A0AAE3DI69"/>
<name>A0AAE3DI69_9FIRM</name>
<comment type="caution">
    <text evidence="1">The sequence shown here is derived from an EMBL/GenBank/DDBJ whole genome shotgun (WGS) entry which is preliminary data.</text>
</comment>
<evidence type="ECO:0000313" key="1">
    <source>
        <dbReference type="EMBL" id="MCC2136262.1"/>
    </source>
</evidence>
<organism evidence="1 2">
    <name type="scientific">Hominenteromicrobium mulieris</name>
    <dbReference type="NCBI Taxonomy" id="2885357"/>
    <lineage>
        <taxon>Bacteria</taxon>
        <taxon>Bacillati</taxon>
        <taxon>Bacillota</taxon>
        <taxon>Clostridia</taxon>
        <taxon>Eubacteriales</taxon>
        <taxon>Oscillospiraceae</taxon>
        <taxon>Hominenteromicrobium</taxon>
    </lineage>
</organism>
<reference evidence="1" key="1">
    <citation type="submission" date="2021-10" db="EMBL/GenBank/DDBJ databases">
        <title>Anaerobic single-cell dispensing facilitates the cultivation of human gut bacteria.</title>
        <authorList>
            <person name="Afrizal A."/>
        </authorList>
    </citation>
    <scope>NUCLEOTIDE SEQUENCE</scope>
    <source>
        <strain evidence="1">CLA-AA-H250</strain>
    </source>
</reference>
<protein>
    <submittedName>
        <fullName evidence="1">Uncharacterized protein</fullName>
    </submittedName>
</protein>
<proteinExistence type="predicted"/>